<dbReference type="AlphaFoldDB" id="A0A4C1UNG0"/>
<evidence type="ECO:0000313" key="1">
    <source>
        <dbReference type="EMBL" id="GBP27965.1"/>
    </source>
</evidence>
<sequence>MYTRSRYSNSDTDDVHFVYGFSNGDARAAAREYHRRTPNCRVLINSHRRICEYGIPTLPIDLRPHTCDEKLLLVEIYRDLTTSTIRITHRLVLKKSIVWRPFHFCRVQDLYEGDSAPLTFFVDSSESERGTELSKENFVDRQNTM</sequence>
<evidence type="ECO:0000313" key="2">
    <source>
        <dbReference type="Proteomes" id="UP000299102"/>
    </source>
</evidence>
<gene>
    <name evidence="1" type="ORF">EVAR_83595_1</name>
</gene>
<protein>
    <recommendedName>
        <fullName evidence="3">DUF4817 domain-containing protein</fullName>
    </recommendedName>
</protein>
<evidence type="ECO:0008006" key="3">
    <source>
        <dbReference type="Google" id="ProtNLM"/>
    </source>
</evidence>
<dbReference type="Proteomes" id="UP000299102">
    <property type="component" value="Unassembled WGS sequence"/>
</dbReference>
<reference evidence="1 2" key="1">
    <citation type="journal article" date="2019" name="Commun. Biol.">
        <title>The bagworm genome reveals a unique fibroin gene that provides high tensile strength.</title>
        <authorList>
            <person name="Kono N."/>
            <person name="Nakamura H."/>
            <person name="Ohtoshi R."/>
            <person name="Tomita M."/>
            <person name="Numata K."/>
            <person name="Arakawa K."/>
        </authorList>
    </citation>
    <scope>NUCLEOTIDE SEQUENCE [LARGE SCALE GENOMIC DNA]</scope>
</reference>
<keyword evidence="2" id="KW-1185">Reference proteome</keyword>
<proteinExistence type="predicted"/>
<comment type="caution">
    <text evidence="1">The sequence shown here is derived from an EMBL/GenBank/DDBJ whole genome shotgun (WGS) entry which is preliminary data.</text>
</comment>
<dbReference type="OrthoDB" id="6762846at2759"/>
<accession>A0A4C1UNG0</accession>
<dbReference type="EMBL" id="BGZK01000201">
    <property type="protein sequence ID" value="GBP27965.1"/>
    <property type="molecule type" value="Genomic_DNA"/>
</dbReference>
<organism evidence="1 2">
    <name type="scientific">Eumeta variegata</name>
    <name type="common">Bagworm moth</name>
    <name type="synonym">Eumeta japonica</name>
    <dbReference type="NCBI Taxonomy" id="151549"/>
    <lineage>
        <taxon>Eukaryota</taxon>
        <taxon>Metazoa</taxon>
        <taxon>Ecdysozoa</taxon>
        <taxon>Arthropoda</taxon>
        <taxon>Hexapoda</taxon>
        <taxon>Insecta</taxon>
        <taxon>Pterygota</taxon>
        <taxon>Neoptera</taxon>
        <taxon>Endopterygota</taxon>
        <taxon>Lepidoptera</taxon>
        <taxon>Glossata</taxon>
        <taxon>Ditrysia</taxon>
        <taxon>Tineoidea</taxon>
        <taxon>Psychidae</taxon>
        <taxon>Oiketicinae</taxon>
        <taxon>Eumeta</taxon>
    </lineage>
</organism>
<name>A0A4C1UNG0_EUMVA</name>